<comment type="cofactor">
    <cofactor evidence="1">
        <name>Zn(2+)</name>
        <dbReference type="ChEBI" id="CHEBI:29105"/>
    </cofactor>
</comment>
<dbReference type="SUPFAM" id="SSF47672">
    <property type="entry name" value="Transferrin receptor-like dimerisation domain"/>
    <property type="match status" value="1"/>
</dbReference>
<dbReference type="InterPro" id="IPR007365">
    <property type="entry name" value="TFR-like_dimer_dom"/>
</dbReference>
<dbReference type="AlphaFoldDB" id="A0AA88W406"/>
<comment type="catalytic activity">
    <reaction evidence="14">
        <text>Release of an unsubstituted, C-terminal glutamyl residue, typically from Ac-Asp-Glu or folylpoly-gamma-glutamates.</text>
        <dbReference type="EC" id="3.4.17.21"/>
    </reaction>
</comment>
<keyword evidence="20" id="KW-1185">Reference proteome</keyword>
<comment type="subcellular location">
    <subcellularLocation>
        <location evidence="2">Endoplasmic reticulum membrane</location>
        <topology evidence="2">Single-pass type II membrane protein</topology>
    </subcellularLocation>
</comment>
<dbReference type="Proteomes" id="UP001188597">
    <property type="component" value="Unassembled WGS sequence"/>
</dbReference>
<dbReference type="GO" id="GO:0010075">
    <property type="term" value="P:regulation of meristem growth"/>
    <property type="evidence" value="ECO:0007669"/>
    <property type="project" value="UniProtKB-ARBA"/>
</dbReference>
<keyword evidence="6" id="KW-0479">Metal-binding</keyword>
<organism evidence="19 20">
    <name type="scientific">Escallonia herrerae</name>
    <dbReference type="NCBI Taxonomy" id="1293975"/>
    <lineage>
        <taxon>Eukaryota</taxon>
        <taxon>Viridiplantae</taxon>
        <taxon>Streptophyta</taxon>
        <taxon>Embryophyta</taxon>
        <taxon>Tracheophyta</taxon>
        <taxon>Spermatophyta</taxon>
        <taxon>Magnoliopsida</taxon>
        <taxon>eudicotyledons</taxon>
        <taxon>Gunneridae</taxon>
        <taxon>Pentapetalae</taxon>
        <taxon>asterids</taxon>
        <taxon>campanulids</taxon>
        <taxon>Escalloniales</taxon>
        <taxon>Escalloniaceae</taxon>
        <taxon>Escallonia</taxon>
    </lineage>
</organism>
<keyword evidence="4" id="KW-0645">Protease</keyword>
<dbReference type="InterPro" id="IPR003137">
    <property type="entry name" value="PA_domain"/>
</dbReference>
<dbReference type="SUPFAM" id="SSF53187">
    <property type="entry name" value="Zn-dependent exopeptidases"/>
    <property type="match status" value="1"/>
</dbReference>
<proteinExistence type="inferred from homology"/>
<dbReference type="GO" id="GO:0006508">
    <property type="term" value="P:proteolysis"/>
    <property type="evidence" value="ECO:0007669"/>
    <property type="project" value="UniProtKB-KW"/>
</dbReference>
<evidence type="ECO:0000256" key="8">
    <source>
        <dbReference type="ARBA" id="ARBA00022833"/>
    </source>
</evidence>
<dbReference type="Gene3D" id="1.20.930.40">
    <property type="entry name" value="Transferrin receptor-like, dimerisation domain"/>
    <property type="match status" value="1"/>
</dbReference>
<evidence type="ECO:0000256" key="13">
    <source>
        <dbReference type="ARBA" id="ARBA00023180"/>
    </source>
</evidence>
<evidence type="ECO:0000259" key="18">
    <source>
        <dbReference type="Pfam" id="PF04389"/>
    </source>
</evidence>
<evidence type="ECO:0000259" key="17">
    <source>
        <dbReference type="Pfam" id="PF04253"/>
    </source>
</evidence>
<dbReference type="EC" id="3.4.17.21" evidence="15"/>
<evidence type="ECO:0000256" key="2">
    <source>
        <dbReference type="ARBA" id="ARBA00004648"/>
    </source>
</evidence>
<evidence type="ECO:0000256" key="4">
    <source>
        <dbReference type="ARBA" id="ARBA00022670"/>
    </source>
</evidence>
<comment type="caution">
    <text evidence="19">The sequence shown here is derived from an EMBL/GenBank/DDBJ whole genome shotgun (WGS) entry which is preliminary data.</text>
</comment>
<reference evidence="19" key="1">
    <citation type="submission" date="2022-12" db="EMBL/GenBank/DDBJ databases">
        <title>Draft genome assemblies for two species of Escallonia (Escalloniales).</title>
        <authorList>
            <person name="Chanderbali A."/>
            <person name="Dervinis C."/>
            <person name="Anghel I."/>
            <person name="Soltis D."/>
            <person name="Soltis P."/>
            <person name="Zapata F."/>
        </authorList>
    </citation>
    <scope>NUCLEOTIDE SEQUENCE</scope>
    <source>
        <strain evidence="19">UCBG64.0493</strain>
        <tissue evidence="19">Leaf</tissue>
    </source>
</reference>
<evidence type="ECO:0000313" key="19">
    <source>
        <dbReference type="EMBL" id="KAK3019419.1"/>
    </source>
</evidence>
<dbReference type="InterPro" id="IPR007484">
    <property type="entry name" value="Peptidase_M28"/>
</dbReference>
<evidence type="ECO:0000256" key="11">
    <source>
        <dbReference type="ARBA" id="ARBA00023049"/>
    </source>
</evidence>
<evidence type="ECO:0000256" key="3">
    <source>
        <dbReference type="ARBA" id="ARBA00005634"/>
    </source>
</evidence>
<dbReference type="PANTHER" id="PTHR10404">
    <property type="entry name" value="N-ACETYLATED-ALPHA-LINKED ACIDIC DIPEPTIDASE"/>
    <property type="match status" value="1"/>
</dbReference>
<dbReference type="InterPro" id="IPR039373">
    <property type="entry name" value="Peptidase_M28B"/>
</dbReference>
<feature type="domain" description="Transferrin receptor-like dimerisation" evidence="17">
    <location>
        <begin position="581"/>
        <end position="706"/>
    </location>
</feature>
<dbReference type="InterPro" id="IPR046450">
    <property type="entry name" value="PA_dom_sf"/>
</dbReference>
<dbReference type="InterPro" id="IPR036757">
    <property type="entry name" value="TFR-like_dimer_dom_sf"/>
</dbReference>
<dbReference type="FunFam" id="1.20.930.40:FF:000001">
    <property type="entry name" value="N-acetylated-alpha-linked acidic dipeptidase 2"/>
    <property type="match status" value="1"/>
</dbReference>
<evidence type="ECO:0000256" key="12">
    <source>
        <dbReference type="ARBA" id="ARBA00023136"/>
    </source>
</evidence>
<keyword evidence="9" id="KW-0735">Signal-anchor</keyword>
<evidence type="ECO:0000313" key="20">
    <source>
        <dbReference type="Proteomes" id="UP001188597"/>
    </source>
</evidence>
<feature type="domain" description="Peptidase M28" evidence="18">
    <location>
        <begin position="329"/>
        <end position="522"/>
    </location>
</feature>
<sequence length="710" mass="78207">MAPPYPSTTPKPRTIFRTPSCTFLFILTLTALTLYTLLLLHHPHATTATLKPSQNTLLRFRDTFLSLSSNYTLSTYLRNLTLHPHLAGTPPSFSTAAYVHSHFQTLGLHTHANSYSTLLSYPTHSSLSAHFPNRNATTLHLSEPGSVQNGVVIPYHAYSPSGSVYAMAVFVNYGRAADYDALAALGVEVKGCVAILRRGNLSRNAAVEKAAERGAAAVLMYTEGVFRGGVERGTVIKGLGDPLTPGWASVEGGERLGLDDSKVLEKFPAVPSMPVSAETAEIILRSLEGCAVPFGWRGTLKREIGKVGPGPTMLNFSYQGEKKMATIHNVFAVIRGFEEPDRFVLLGNHRDAWTYGAVDPNSGTAALLDIARRYAILMRLGWTPRRTIILASWDAEEFGMVGSTEWVEQNLVNLGSKAIAYLNVDCAVQGPGFFAGATPQLDDLLVEVTKKVDELNPVSDPDSVDRTVYEKWAATNDGITIHRLGGIDSDFAPFLQHAGVPSVDLYYGKDFPVYHTAFDSYSWMTSFADPLFQRHVAVTGVWGLLALHLADDPVLPFNYLSYSAQLQSYINVLRSMLEGLVSVHPITDAIQQFEAAAKEADEESKKLREQDAVVDVLVLKKRTLNDRLMFAERGFLDPEGLEGRKWFKHLIYGPCNDSKSKLVFFPGIVDAMFPSTRVNQRERQAAIQHEIWRVARAIERAAYALKGELT</sequence>
<dbReference type="EMBL" id="JAVXUP010000877">
    <property type="protein sequence ID" value="KAK3019419.1"/>
    <property type="molecule type" value="Genomic_DNA"/>
</dbReference>
<keyword evidence="13" id="KW-0325">Glycoprotein</keyword>
<dbReference type="CDD" id="cd08022">
    <property type="entry name" value="M28_PSMA_like"/>
    <property type="match status" value="1"/>
</dbReference>
<keyword evidence="7" id="KW-0378">Hydrolase</keyword>
<dbReference type="Gene3D" id="3.40.630.10">
    <property type="entry name" value="Zn peptidases"/>
    <property type="match status" value="1"/>
</dbReference>
<keyword evidence="11" id="KW-0482">Metalloprotease</keyword>
<evidence type="ECO:0000256" key="15">
    <source>
        <dbReference type="ARBA" id="ARBA00066561"/>
    </source>
</evidence>
<comment type="similarity">
    <text evidence="3">Belongs to the peptidase M28 family. M28B subfamily.</text>
</comment>
<dbReference type="Pfam" id="PF02225">
    <property type="entry name" value="PA"/>
    <property type="match status" value="1"/>
</dbReference>
<dbReference type="Gene3D" id="3.50.30.30">
    <property type="match status" value="1"/>
</dbReference>
<dbReference type="SUPFAM" id="SSF52025">
    <property type="entry name" value="PA domain"/>
    <property type="match status" value="1"/>
</dbReference>
<gene>
    <name evidence="19" type="ORF">RJ639_004576</name>
</gene>
<keyword evidence="10" id="KW-1133">Transmembrane helix</keyword>
<evidence type="ECO:0000256" key="7">
    <source>
        <dbReference type="ARBA" id="ARBA00022801"/>
    </source>
</evidence>
<name>A0AA88W406_9ASTE</name>
<feature type="domain" description="PA" evidence="16">
    <location>
        <begin position="170"/>
        <end position="224"/>
    </location>
</feature>
<keyword evidence="12" id="KW-0472">Membrane</keyword>
<evidence type="ECO:0000256" key="9">
    <source>
        <dbReference type="ARBA" id="ARBA00022968"/>
    </source>
</evidence>
<evidence type="ECO:0000259" key="16">
    <source>
        <dbReference type="Pfam" id="PF02225"/>
    </source>
</evidence>
<dbReference type="PANTHER" id="PTHR10404:SF75">
    <property type="entry name" value="GLUTAMATE CARBOXYPEPTIDASE AMP1-RELATED"/>
    <property type="match status" value="1"/>
</dbReference>
<evidence type="ECO:0000256" key="6">
    <source>
        <dbReference type="ARBA" id="ARBA00022723"/>
    </source>
</evidence>
<keyword evidence="8" id="KW-0862">Zinc</keyword>
<dbReference type="Pfam" id="PF04389">
    <property type="entry name" value="Peptidase_M28"/>
    <property type="match status" value="1"/>
</dbReference>
<evidence type="ECO:0000256" key="10">
    <source>
        <dbReference type="ARBA" id="ARBA00022989"/>
    </source>
</evidence>
<keyword evidence="5" id="KW-0812">Transmembrane</keyword>
<evidence type="ECO:0000256" key="1">
    <source>
        <dbReference type="ARBA" id="ARBA00001947"/>
    </source>
</evidence>
<dbReference type="GO" id="GO:0004181">
    <property type="term" value="F:metallocarboxypeptidase activity"/>
    <property type="evidence" value="ECO:0007669"/>
    <property type="project" value="UniProtKB-EC"/>
</dbReference>
<dbReference type="GO" id="GO:0046872">
    <property type="term" value="F:metal ion binding"/>
    <property type="evidence" value="ECO:0007669"/>
    <property type="project" value="UniProtKB-KW"/>
</dbReference>
<evidence type="ECO:0000256" key="5">
    <source>
        <dbReference type="ARBA" id="ARBA00022692"/>
    </source>
</evidence>
<dbReference type="GO" id="GO:0005789">
    <property type="term" value="C:endoplasmic reticulum membrane"/>
    <property type="evidence" value="ECO:0007669"/>
    <property type="project" value="UniProtKB-SubCell"/>
</dbReference>
<accession>A0AA88W406</accession>
<evidence type="ECO:0000256" key="14">
    <source>
        <dbReference type="ARBA" id="ARBA00052003"/>
    </source>
</evidence>
<dbReference type="Pfam" id="PF04253">
    <property type="entry name" value="TFR_dimer"/>
    <property type="match status" value="1"/>
</dbReference>
<protein>
    <recommendedName>
        <fullName evidence="15">glutamate carboxypeptidase II</fullName>
        <ecNumber evidence="15">3.4.17.21</ecNumber>
    </recommendedName>
</protein>
<dbReference type="FunFam" id="3.40.630.10:FF:000164">
    <property type="entry name" value="Os01g0740650 protein"/>
    <property type="match status" value="1"/>
</dbReference>